<keyword evidence="10" id="KW-1185">Reference proteome</keyword>
<comment type="caution">
    <text evidence="9">The sequence shown here is derived from an EMBL/GenBank/DDBJ whole genome shotgun (WGS) entry which is preliminary data.</text>
</comment>
<feature type="domain" description="HD/PDEase" evidence="8">
    <location>
        <begin position="979"/>
        <end position="1099"/>
    </location>
</feature>
<dbReference type="SMART" id="SM00471">
    <property type="entry name" value="HDc"/>
    <property type="match status" value="1"/>
</dbReference>
<dbReference type="InterPro" id="IPR006674">
    <property type="entry name" value="HD_domain"/>
</dbReference>
<dbReference type="InterPro" id="IPR039356">
    <property type="entry name" value="YfbR/HDDC2"/>
</dbReference>
<dbReference type="Gene3D" id="1.10.3210.10">
    <property type="entry name" value="Hypothetical protein af1432"/>
    <property type="match status" value="1"/>
</dbReference>
<dbReference type="InterPro" id="IPR027417">
    <property type="entry name" value="P-loop_NTPase"/>
</dbReference>
<dbReference type="EMBL" id="JALHLG010000023">
    <property type="protein sequence ID" value="MCJ2188032.1"/>
    <property type="molecule type" value="Genomic_DNA"/>
</dbReference>
<dbReference type="PANTHER" id="PTHR11845">
    <property type="entry name" value="5'-DEOXYNUCLEOTIDASE HDDC2"/>
    <property type="match status" value="1"/>
</dbReference>
<dbReference type="InterPro" id="IPR035994">
    <property type="entry name" value="Nucleoside_phosphorylase_sf"/>
</dbReference>
<evidence type="ECO:0000259" key="8">
    <source>
        <dbReference type="SMART" id="SM00471"/>
    </source>
</evidence>
<dbReference type="SUPFAM" id="SSF52540">
    <property type="entry name" value="P-loop containing nucleoside triphosphate hydrolases"/>
    <property type="match status" value="1"/>
</dbReference>
<comment type="cofactor">
    <cofactor evidence="2">
        <name>Mn(2+)</name>
        <dbReference type="ChEBI" id="CHEBI:29035"/>
    </cofactor>
</comment>
<dbReference type="Proteomes" id="UP001202281">
    <property type="component" value="Unassembled WGS sequence"/>
</dbReference>
<dbReference type="EC" id="3.1.3.89" evidence="5"/>
<dbReference type="InterPro" id="IPR000845">
    <property type="entry name" value="Nucleoside_phosphorylase_d"/>
</dbReference>
<dbReference type="Pfam" id="PF13023">
    <property type="entry name" value="HD_3"/>
    <property type="match status" value="1"/>
</dbReference>
<evidence type="ECO:0000256" key="6">
    <source>
        <dbReference type="ARBA" id="ARBA00022723"/>
    </source>
</evidence>
<dbReference type="RefSeq" id="WP_243922288.1">
    <property type="nucleotide sequence ID" value="NZ_JALHLG010000023.1"/>
</dbReference>
<dbReference type="Gene3D" id="3.40.50.300">
    <property type="entry name" value="P-loop containing nucleotide triphosphate hydrolases"/>
    <property type="match status" value="1"/>
</dbReference>
<evidence type="ECO:0000313" key="10">
    <source>
        <dbReference type="Proteomes" id="UP001202281"/>
    </source>
</evidence>
<sequence>MSELLLSHVFAPCFNLLTRFGGGMNRAASIDVMLVVALAEEAEAFYDVDLIKLEAPKKLETFSYSEFTFYDANGVKRTGIAVMVGAVGDRAREAAVLFAKNFSPKFVFSIGISGRAGNDAKVGDVVVPSMINVFDHRAAIEDEGVDDYRLVPGGNWLHSDRALLSLMRGKSFADQAAFPSLEKMSRSVNAELSPDERSSVSDWIEEGILARKPQVKEGPFAVGTVVNKSRNFHEHVLAGTNRNYIAIDMESGLVSDALLALEDRPRFFALRAISDPGDKRKKSFDAIQSGLIRKWAMHNVLLALVALIERSPLFDDTRAVPPLRPAQINRHYQTDYPGQQIGIQPNEDQLNARFANLRRGTRSDTWEAATYSDFIERATSSKKGTRFLVLGHGGCGKSAFLMSARRSLQERCKNATCIFLSMKALKTIVEKRQVQNSLKSAIDEDFGLDWSDSEKIFVLLDELYGDDSERSILRALESIFAGQDVTWIFAFGVDHFDLIRITDPDKKSPYVYDYSFAAEWELKSTQLHDKDEARHIVHGIAGSSPGIADIDTKTAQVLTTVENLGFRYINHFVISLVMHNETKKAFRELRTSTEFILAAIRNLVMDADPDALGASGDNAPELTFEDVCVEALRAHIRELHATSLTTERACIRRFYEENFRHYPRLVQSALVAKAITHLLQLSGRGSDPFSQYEIDSDTFFGLIFADNVNASVKDILLDQDVEEGVMKAAKTLFNAYEDNALPFALYLAGRAQSNKGKAIASEILSEAVGIGTLERFPSQERGFSDISSIDQSEKYGRLGRRTLFISLAMSGDAKATDDYIENVLHDRVEDLLNQYFHMEYYGDHPSTGFSVELALEERQVGWSRTRRALLRKISAMLSRKQALQYDRIAVLTYFTIVRTRHERGELPDPIKTECLSLLREIKESPISLGAVLTSFLRMMEHVLQSERFATIDAILDLYSLKDMPRAGWAERGFGDPEDMMESVGAHLYGTVLLALIVGEATQPPLSDGERLHLVELVATHDIGEVYIGDYTPKDGAKKEKEAEAVSRISSLSVYGGLSVLKKFEGWFEEFESGASRVAVIAKDIDKLDAMLQAWKYRDRFSNDDDRQEFLNYHVERMKTPELRSLAEAIMIRAEEVRMLA</sequence>
<keyword evidence="7" id="KW-0378">Hydrolase</keyword>
<comment type="subunit">
    <text evidence="4">Homodimer.</text>
</comment>
<organism evidence="9 10">
    <name type="scientific">Novosphingobium beihaiensis</name>
    <dbReference type="NCBI Taxonomy" id="2930389"/>
    <lineage>
        <taxon>Bacteria</taxon>
        <taxon>Pseudomonadati</taxon>
        <taxon>Pseudomonadota</taxon>
        <taxon>Alphaproteobacteria</taxon>
        <taxon>Sphingomonadales</taxon>
        <taxon>Sphingomonadaceae</taxon>
        <taxon>Novosphingobium</taxon>
    </lineage>
</organism>
<dbReference type="SUPFAM" id="SSF53167">
    <property type="entry name" value="Purine and uridine phosphorylases"/>
    <property type="match status" value="1"/>
</dbReference>
<dbReference type="InterPro" id="IPR003607">
    <property type="entry name" value="HD/PDEase_dom"/>
</dbReference>
<keyword evidence="6" id="KW-0479">Metal-binding</keyword>
<evidence type="ECO:0000313" key="9">
    <source>
        <dbReference type="EMBL" id="MCJ2188032.1"/>
    </source>
</evidence>
<dbReference type="Gene3D" id="3.40.50.1580">
    <property type="entry name" value="Nucleoside phosphorylase domain"/>
    <property type="match status" value="1"/>
</dbReference>
<dbReference type="Pfam" id="PF01048">
    <property type="entry name" value="PNP_UDP_1"/>
    <property type="match status" value="1"/>
</dbReference>
<comment type="cofactor">
    <cofactor evidence="3">
        <name>Co(2+)</name>
        <dbReference type="ChEBI" id="CHEBI:48828"/>
    </cofactor>
</comment>
<dbReference type="PANTHER" id="PTHR11845:SF13">
    <property type="entry name" value="5'-DEOXYNUCLEOTIDASE HDDC2"/>
    <property type="match status" value="1"/>
</dbReference>
<proteinExistence type="predicted"/>
<evidence type="ECO:0000256" key="1">
    <source>
        <dbReference type="ARBA" id="ARBA00001638"/>
    </source>
</evidence>
<accession>A0ABT0BSK7</accession>
<name>A0ABT0BSK7_9SPHN</name>
<protein>
    <recommendedName>
        <fullName evidence="5">5'-deoxynucleotidase</fullName>
        <ecNumber evidence="5">3.1.3.89</ecNumber>
    </recommendedName>
</protein>
<dbReference type="SUPFAM" id="SSF109604">
    <property type="entry name" value="HD-domain/PDEase-like"/>
    <property type="match status" value="1"/>
</dbReference>
<comment type="catalytic activity">
    <reaction evidence="1">
        <text>a 2'-deoxyribonucleoside 5'-phosphate + H2O = a 2'-deoxyribonucleoside + phosphate</text>
        <dbReference type="Rhea" id="RHEA:36167"/>
        <dbReference type="ChEBI" id="CHEBI:15377"/>
        <dbReference type="ChEBI" id="CHEBI:18274"/>
        <dbReference type="ChEBI" id="CHEBI:43474"/>
        <dbReference type="ChEBI" id="CHEBI:65317"/>
        <dbReference type="EC" id="3.1.3.89"/>
    </reaction>
</comment>
<evidence type="ECO:0000256" key="7">
    <source>
        <dbReference type="ARBA" id="ARBA00022801"/>
    </source>
</evidence>
<evidence type="ECO:0000256" key="4">
    <source>
        <dbReference type="ARBA" id="ARBA00011738"/>
    </source>
</evidence>
<evidence type="ECO:0000256" key="5">
    <source>
        <dbReference type="ARBA" id="ARBA00012964"/>
    </source>
</evidence>
<evidence type="ECO:0000256" key="2">
    <source>
        <dbReference type="ARBA" id="ARBA00001936"/>
    </source>
</evidence>
<reference evidence="9 10" key="1">
    <citation type="submission" date="2022-04" db="EMBL/GenBank/DDBJ databases">
        <title>Identification of a novel bacterium isolated from mangrove sediments.</title>
        <authorList>
            <person name="Pan X."/>
        </authorList>
    </citation>
    <scope>NUCLEOTIDE SEQUENCE [LARGE SCALE GENOMIC DNA]</scope>
    <source>
        <strain evidence="9 10">B2638</strain>
    </source>
</reference>
<evidence type="ECO:0000256" key="3">
    <source>
        <dbReference type="ARBA" id="ARBA00001941"/>
    </source>
</evidence>
<gene>
    <name evidence="9" type="ORF">MTR66_14550</name>
</gene>